<keyword evidence="2" id="KW-1185">Reference proteome</keyword>
<proteinExistence type="predicted"/>
<name>A0A232FI42_9HYME</name>
<sequence>MGCSIFLPWCVYYFSSHQHRKCTFPSRRPGFARDMNCPSFFLPRHVIYYL</sequence>
<gene>
    <name evidence="1" type="ORF">TSAR_003776</name>
</gene>
<dbReference type="Proteomes" id="UP000215335">
    <property type="component" value="Unassembled WGS sequence"/>
</dbReference>
<accession>A0A232FI42</accession>
<protein>
    <submittedName>
        <fullName evidence="1">Uncharacterized protein</fullName>
    </submittedName>
</protein>
<reference evidence="1 2" key="1">
    <citation type="journal article" date="2017" name="Curr. Biol.">
        <title>The Evolution of Venom by Co-option of Single-Copy Genes.</title>
        <authorList>
            <person name="Martinson E.O."/>
            <person name="Mrinalini"/>
            <person name="Kelkar Y.D."/>
            <person name="Chang C.H."/>
            <person name="Werren J.H."/>
        </authorList>
    </citation>
    <scope>NUCLEOTIDE SEQUENCE [LARGE SCALE GENOMIC DNA]</scope>
    <source>
        <strain evidence="1 2">Alberta</strain>
        <tissue evidence="1">Whole body</tissue>
    </source>
</reference>
<dbReference type="AlphaFoldDB" id="A0A232FI42"/>
<dbReference type="EMBL" id="NNAY01000186">
    <property type="protein sequence ID" value="OXU30190.1"/>
    <property type="molecule type" value="Genomic_DNA"/>
</dbReference>
<comment type="caution">
    <text evidence="1">The sequence shown here is derived from an EMBL/GenBank/DDBJ whole genome shotgun (WGS) entry which is preliminary data.</text>
</comment>
<evidence type="ECO:0000313" key="2">
    <source>
        <dbReference type="Proteomes" id="UP000215335"/>
    </source>
</evidence>
<evidence type="ECO:0000313" key="1">
    <source>
        <dbReference type="EMBL" id="OXU30190.1"/>
    </source>
</evidence>
<organism evidence="1 2">
    <name type="scientific">Trichomalopsis sarcophagae</name>
    <dbReference type="NCBI Taxonomy" id="543379"/>
    <lineage>
        <taxon>Eukaryota</taxon>
        <taxon>Metazoa</taxon>
        <taxon>Ecdysozoa</taxon>
        <taxon>Arthropoda</taxon>
        <taxon>Hexapoda</taxon>
        <taxon>Insecta</taxon>
        <taxon>Pterygota</taxon>
        <taxon>Neoptera</taxon>
        <taxon>Endopterygota</taxon>
        <taxon>Hymenoptera</taxon>
        <taxon>Apocrita</taxon>
        <taxon>Proctotrupomorpha</taxon>
        <taxon>Chalcidoidea</taxon>
        <taxon>Pteromalidae</taxon>
        <taxon>Pteromalinae</taxon>
        <taxon>Trichomalopsis</taxon>
    </lineage>
</organism>